<accession>A0A6C0KJT7</accession>
<dbReference type="Gene3D" id="1.10.3210.10">
    <property type="entry name" value="Hypothetical protein af1432"/>
    <property type="match status" value="1"/>
</dbReference>
<dbReference type="AlphaFoldDB" id="A0A6C0KJT7"/>
<dbReference type="PANTHER" id="PTHR33594">
    <property type="entry name" value="SUPERFAMILY HYDROLASE, PUTATIVE (AFU_ORTHOLOGUE AFUA_1G03035)-RELATED"/>
    <property type="match status" value="1"/>
</dbReference>
<proteinExistence type="predicted"/>
<organism evidence="1">
    <name type="scientific">viral metagenome</name>
    <dbReference type="NCBI Taxonomy" id="1070528"/>
    <lineage>
        <taxon>unclassified sequences</taxon>
        <taxon>metagenomes</taxon>
        <taxon>organismal metagenomes</taxon>
    </lineage>
</organism>
<name>A0A6C0KJT7_9ZZZZ</name>
<dbReference type="SUPFAM" id="SSF109604">
    <property type="entry name" value="HD-domain/PDEase-like"/>
    <property type="match status" value="1"/>
</dbReference>
<dbReference type="EMBL" id="MN740898">
    <property type="protein sequence ID" value="QHU17077.1"/>
    <property type="molecule type" value="Genomic_DNA"/>
</dbReference>
<evidence type="ECO:0000313" key="1">
    <source>
        <dbReference type="EMBL" id="QHU17077.1"/>
    </source>
</evidence>
<sequence length="209" mass="24221">MTLLFSKLFQFVLAMTAKYEIDESHGLSHSMDVLHYAQKIYESEALHYPQLYGQEKVIMTAAIVHDMCDKKYMEEGEGVSIIGDYLRLTNQLYEHEIDAVQQIISTMSYSTVQKRGFPKLGEYQRAYHVVREADLLAAYDFDRCMVYAMEQKELSLPIAFEESAKLFDKRVLRYDVDGLLMSGYAKQEAAKLQVQAVQRIASWRKMVRS</sequence>
<protein>
    <recommendedName>
        <fullName evidence="2">HD domain-containing protein</fullName>
    </recommendedName>
</protein>
<evidence type="ECO:0008006" key="2">
    <source>
        <dbReference type="Google" id="ProtNLM"/>
    </source>
</evidence>
<reference evidence="1" key="1">
    <citation type="journal article" date="2020" name="Nature">
        <title>Giant virus diversity and host interactions through global metagenomics.</title>
        <authorList>
            <person name="Schulz F."/>
            <person name="Roux S."/>
            <person name="Paez-Espino D."/>
            <person name="Jungbluth S."/>
            <person name="Walsh D.A."/>
            <person name="Denef V.J."/>
            <person name="McMahon K.D."/>
            <person name="Konstantinidis K.T."/>
            <person name="Eloe-Fadrosh E.A."/>
            <person name="Kyrpides N.C."/>
            <person name="Woyke T."/>
        </authorList>
    </citation>
    <scope>NUCLEOTIDE SEQUENCE</scope>
    <source>
        <strain evidence="1">GVMAG-S-3300012000-57</strain>
    </source>
</reference>
<dbReference type="PANTHER" id="PTHR33594:SF1">
    <property type="entry name" value="HD_PDEASE DOMAIN-CONTAINING PROTEIN"/>
    <property type="match status" value="1"/>
</dbReference>